<dbReference type="Proteomes" id="UP001552299">
    <property type="component" value="Unassembled WGS sequence"/>
</dbReference>
<keyword evidence="3" id="KW-1185">Reference proteome</keyword>
<dbReference type="SUPFAM" id="SSF52540">
    <property type="entry name" value="P-loop containing nucleoside triphosphate hydrolases"/>
    <property type="match status" value="1"/>
</dbReference>
<evidence type="ECO:0000256" key="1">
    <source>
        <dbReference type="SAM" id="MobiDB-lite"/>
    </source>
</evidence>
<name>A0ABD0VA14_DENTH</name>
<evidence type="ECO:0000313" key="3">
    <source>
        <dbReference type="Proteomes" id="UP001552299"/>
    </source>
</evidence>
<reference evidence="2 3" key="1">
    <citation type="journal article" date="2024" name="Plant Biotechnol. J.">
        <title>Dendrobium thyrsiflorum genome and its molecular insights into genes involved in important horticultural traits.</title>
        <authorList>
            <person name="Chen B."/>
            <person name="Wang J.Y."/>
            <person name="Zheng P.J."/>
            <person name="Li K.L."/>
            <person name="Liang Y.M."/>
            <person name="Chen X.F."/>
            <person name="Zhang C."/>
            <person name="Zhao X."/>
            <person name="He X."/>
            <person name="Zhang G.Q."/>
            <person name="Liu Z.J."/>
            <person name="Xu Q."/>
        </authorList>
    </citation>
    <scope>NUCLEOTIDE SEQUENCE [LARGE SCALE GENOMIC DNA]</scope>
    <source>
        <strain evidence="2">GZMU011</strain>
    </source>
</reference>
<proteinExistence type="predicted"/>
<dbReference type="AlphaFoldDB" id="A0ABD0VA14"/>
<evidence type="ECO:0008006" key="4">
    <source>
        <dbReference type="Google" id="ProtNLM"/>
    </source>
</evidence>
<dbReference type="Gene3D" id="3.40.50.300">
    <property type="entry name" value="P-loop containing nucleotide triphosphate hydrolases"/>
    <property type="match status" value="1"/>
</dbReference>
<dbReference type="PANTHER" id="PTHR46644:SF2">
    <property type="entry name" value="DNA REPAIR PROTEIN XRCC2"/>
    <property type="match status" value="1"/>
</dbReference>
<sequence>MAPVSEPNEFRHGRKQLKREKYQEGGKQTYLDMANPRVWLHVNETAKAMVDRMGKERPVLAFPPLNRFSIRAGDVVEITGPSPSAKSEILLQAAIHCILPREWNGVRFDGLEMAVAYIDLDCRFDVLRLAQLLKLRIMSAYGSTHGTCWDSDKVSPRNSFMDSHADHLDHELFLSCMKRFLYIRCYNSSEFLAALKTVHHGSTSSREGLGVSLYILIIDSIGAFHWNDRACQPLTKDGNTWEKLSLEKLTENVVQEIIKIKDVQPLIVLASKATIFGSSTPTIHAHRGHSEGLKNKNDDVGKNFLYREYMSPVWQSLVTMKAFVGISDVVSSDGRNGEFPTYLCEWIQPPDDHLYKFVVRNNGICMVS</sequence>
<feature type="region of interest" description="Disordered" evidence="1">
    <location>
        <begin position="1"/>
        <end position="25"/>
    </location>
</feature>
<dbReference type="EMBL" id="JANQDX010000009">
    <property type="protein sequence ID" value="KAL0919303.1"/>
    <property type="molecule type" value="Genomic_DNA"/>
</dbReference>
<protein>
    <recommendedName>
        <fullName evidence="4">RecA family profile 1 domain-containing protein</fullName>
    </recommendedName>
</protein>
<comment type="caution">
    <text evidence="2">The sequence shown here is derived from an EMBL/GenBank/DDBJ whole genome shotgun (WGS) entry which is preliminary data.</text>
</comment>
<evidence type="ECO:0000313" key="2">
    <source>
        <dbReference type="EMBL" id="KAL0919303.1"/>
    </source>
</evidence>
<dbReference type="PANTHER" id="PTHR46644">
    <property type="entry name" value="DNA REPAIR PROTEIN XRCC2"/>
    <property type="match status" value="1"/>
</dbReference>
<dbReference type="InterPro" id="IPR027417">
    <property type="entry name" value="P-loop_NTPase"/>
</dbReference>
<dbReference type="InterPro" id="IPR030547">
    <property type="entry name" value="XRCC2"/>
</dbReference>
<dbReference type="CDD" id="cd19490">
    <property type="entry name" value="XRCC2"/>
    <property type="match status" value="1"/>
</dbReference>
<accession>A0ABD0VA14</accession>
<organism evidence="2 3">
    <name type="scientific">Dendrobium thyrsiflorum</name>
    <name type="common">Pinecone-like raceme dendrobium</name>
    <name type="synonym">Orchid</name>
    <dbReference type="NCBI Taxonomy" id="117978"/>
    <lineage>
        <taxon>Eukaryota</taxon>
        <taxon>Viridiplantae</taxon>
        <taxon>Streptophyta</taxon>
        <taxon>Embryophyta</taxon>
        <taxon>Tracheophyta</taxon>
        <taxon>Spermatophyta</taxon>
        <taxon>Magnoliopsida</taxon>
        <taxon>Liliopsida</taxon>
        <taxon>Asparagales</taxon>
        <taxon>Orchidaceae</taxon>
        <taxon>Epidendroideae</taxon>
        <taxon>Malaxideae</taxon>
        <taxon>Dendrobiinae</taxon>
        <taxon>Dendrobium</taxon>
    </lineage>
</organism>
<gene>
    <name evidence="2" type="ORF">M5K25_011389</name>
</gene>